<dbReference type="Proteomes" id="UP001265700">
    <property type="component" value="Unassembled WGS sequence"/>
</dbReference>
<keyword evidence="1" id="KW-1133">Transmembrane helix</keyword>
<evidence type="ECO:0000256" key="1">
    <source>
        <dbReference type="SAM" id="Phobius"/>
    </source>
</evidence>
<feature type="transmembrane region" description="Helical" evidence="1">
    <location>
        <begin position="46"/>
        <end position="79"/>
    </location>
</feature>
<protein>
    <submittedName>
        <fullName evidence="2">VanZ family protein</fullName>
    </submittedName>
</protein>
<dbReference type="EMBL" id="JAVDWU010000002">
    <property type="protein sequence ID" value="MDR7149506.1"/>
    <property type="molecule type" value="Genomic_DNA"/>
</dbReference>
<accession>A0ABU1WKH8</accession>
<sequence length="116" mass="12468">MTRPATALIRVAFWVSLFSVVVLSLLPTEQLPPQVSLVWDKAQHAAGFAGLAVLGLTGYPASFKQVCFGLLLTGAFIELAQHLSGWRHGDLVDLFADLVGIVVGTGIWMGAKHLNR</sequence>
<evidence type="ECO:0000313" key="2">
    <source>
        <dbReference type="EMBL" id="MDR7149506.1"/>
    </source>
</evidence>
<gene>
    <name evidence="2" type="ORF">J2W49_001455</name>
</gene>
<organism evidence="2 3">
    <name type="scientific">Hydrogenophaga palleronii</name>
    <dbReference type="NCBI Taxonomy" id="65655"/>
    <lineage>
        <taxon>Bacteria</taxon>
        <taxon>Pseudomonadati</taxon>
        <taxon>Pseudomonadota</taxon>
        <taxon>Betaproteobacteria</taxon>
        <taxon>Burkholderiales</taxon>
        <taxon>Comamonadaceae</taxon>
        <taxon>Hydrogenophaga</taxon>
    </lineage>
</organism>
<feature type="transmembrane region" description="Helical" evidence="1">
    <location>
        <begin position="91"/>
        <end position="111"/>
    </location>
</feature>
<name>A0ABU1WKH8_9BURK</name>
<keyword evidence="1" id="KW-0812">Transmembrane</keyword>
<keyword evidence="3" id="KW-1185">Reference proteome</keyword>
<feature type="transmembrane region" description="Helical" evidence="1">
    <location>
        <begin position="7"/>
        <end position="26"/>
    </location>
</feature>
<keyword evidence="1" id="KW-0472">Membrane</keyword>
<comment type="caution">
    <text evidence="2">The sequence shown here is derived from an EMBL/GenBank/DDBJ whole genome shotgun (WGS) entry which is preliminary data.</text>
</comment>
<proteinExistence type="predicted"/>
<reference evidence="2 3" key="1">
    <citation type="submission" date="2023-07" db="EMBL/GenBank/DDBJ databases">
        <title>Sorghum-associated microbial communities from plants grown in Nebraska, USA.</title>
        <authorList>
            <person name="Schachtman D."/>
        </authorList>
    </citation>
    <scope>NUCLEOTIDE SEQUENCE [LARGE SCALE GENOMIC DNA]</scope>
    <source>
        <strain evidence="2 3">4249</strain>
    </source>
</reference>
<dbReference type="RefSeq" id="WP_310313568.1">
    <property type="nucleotide sequence ID" value="NZ_JAVDWU010000002.1"/>
</dbReference>
<evidence type="ECO:0000313" key="3">
    <source>
        <dbReference type="Proteomes" id="UP001265700"/>
    </source>
</evidence>